<dbReference type="RefSeq" id="WP_165832713.1">
    <property type="nucleotide sequence ID" value="NZ_CP015124.1"/>
</dbReference>
<dbReference type="PANTHER" id="PTHR11647:SF1">
    <property type="entry name" value="COLLAPSIN RESPONSE MEDIATOR PROTEIN"/>
    <property type="match status" value="1"/>
</dbReference>
<dbReference type="InterPro" id="IPR050378">
    <property type="entry name" value="Metallo-dep_Hydrolases_sf"/>
</dbReference>
<dbReference type="GO" id="GO:0016811">
    <property type="term" value="F:hydrolase activity, acting on carbon-nitrogen (but not peptide) bonds, in linear amides"/>
    <property type="evidence" value="ECO:0007669"/>
    <property type="project" value="InterPro"/>
</dbReference>
<dbReference type="PANTHER" id="PTHR11647">
    <property type="entry name" value="HYDRANTOINASE/DIHYDROPYRIMIDINASE FAMILY MEMBER"/>
    <property type="match status" value="1"/>
</dbReference>
<organism evidence="1 2">
    <name type="scientific">Phaeobacter gallaeciensis</name>
    <dbReference type="NCBI Taxonomy" id="60890"/>
    <lineage>
        <taxon>Bacteria</taxon>
        <taxon>Pseudomonadati</taxon>
        <taxon>Pseudomonadota</taxon>
        <taxon>Alphaproteobacteria</taxon>
        <taxon>Rhodobacterales</taxon>
        <taxon>Roseobacteraceae</taxon>
        <taxon>Phaeobacter</taxon>
    </lineage>
</organism>
<evidence type="ECO:0008006" key="3">
    <source>
        <dbReference type="Google" id="ProtNLM"/>
    </source>
</evidence>
<protein>
    <recommendedName>
        <fullName evidence="3">D-glutamate deacylase</fullName>
    </recommendedName>
</protein>
<dbReference type="InterPro" id="IPR011059">
    <property type="entry name" value="Metal-dep_hydrolase_composite"/>
</dbReference>
<dbReference type="SUPFAM" id="SSF51338">
    <property type="entry name" value="Composite domain of metallo-dependent hydrolases"/>
    <property type="match status" value="1"/>
</dbReference>
<dbReference type="Gene3D" id="3.30.1490.130">
    <property type="entry name" value="D-aminoacylase. Domain 3"/>
    <property type="match status" value="1"/>
</dbReference>
<dbReference type="InterPro" id="IPR023100">
    <property type="entry name" value="D-aminoacylase_insert_dom_sf"/>
</dbReference>
<proteinExistence type="predicted"/>
<evidence type="ECO:0000313" key="2">
    <source>
        <dbReference type="Proteomes" id="UP000092565"/>
    </source>
</evidence>
<name>A0A1B0ZPD6_9RHOB</name>
<keyword evidence="2" id="KW-1185">Reference proteome</keyword>
<dbReference type="Gene3D" id="2.30.40.10">
    <property type="entry name" value="Urease, subunit C, domain 1"/>
    <property type="match status" value="1"/>
</dbReference>
<dbReference type="InterPro" id="IPR032466">
    <property type="entry name" value="Metal_Hydrolase"/>
</dbReference>
<dbReference type="EMBL" id="CP015124">
    <property type="protein sequence ID" value="ANP36029.1"/>
    <property type="molecule type" value="Genomic_DNA"/>
</dbReference>
<evidence type="ECO:0000313" key="1">
    <source>
        <dbReference type="EMBL" id="ANP36029.1"/>
    </source>
</evidence>
<reference evidence="1 2" key="1">
    <citation type="submission" date="2016-04" db="EMBL/GenBank/DDBJ databases">
        <authorList>
            <person name="Evans L.H."/>
            <person name="Alamgir A."/>
            <person name="Owens N."/>
            <person name="Weber N.D."/>
            <person name="Virtaneva K."/>
            <person name="Barbian K."/>
            <person name="Babar A."/>
            <person name="Rosenke K."/>
        </authorList>
    </citation>
    <scope>NUCLEOTIDE SEQUENCE [LARGE SCALE GENOMIC DNA]</scope>
    <source>
        <strain evidence="1 2">JL2886</strain>
    </source>
</reference>
<sequence length="507" mass="54164">MIRTITMAVAIGVMSNIVSAEERYDLVITGARVVDPETMLDQVRNIGISGEEIAIVTPEAISGADMIDASGLIAAPGFIDFHAHGQDPYSEKVSIFDGRTTQMDLEAGALPLSDYYEAKAGISLANYGASVGHASARLLLMDGVESHGSPMMTHALQKAGKTGNQWSVNQATDEQLDQIDDLVTDGIHNGGLGIGVMVGYYPSARSEGIARMARVASDNHSFLTTHPRYLSNIAPSGVLGQQEFIALSMAYDVPLVLHHIPTNALSDTKAALAMVDRGNANGATILGEAFPYVKGSSFIAAEILSPGWQERTGMDYSDLIWVETGETLTEETFNKYRTERPDGFFVMEHIKEPDMMAAILHPDIIIGSDGMPLVDDDGHSLPFDAPFGAGLGHPRSAGTFGKYLRIAIDDGTLTMPQIIAKTAYLQAEFLEPFAPSMAKRGRLQAGTFADITIFDPDEVNGMAGYDAGTNSLASKGFVHVIVNGHPVIRDGELNADVHPGEAIRAGQ</sequence>
<dbReference type="AlphaFoldDB" id="A0A1B0ZPD6"/>
<dbReference type="NCBIfam" id="NF006560">
    <property type="entry name" value="PRK09061.1"/>
    <property type="match status" value="1"/>
</dbReference>
<accession>A0A1B0ZPD6</accession>
<dbReference type="SUPFAM" id="SSF51556">
    <property type="entry name" value="Metallo-dependent hydrolases"/>
    <property type="match status" value="1"/>
</dbReference>
<gene>
    <name evidence="1" type="ORF">JL2886_01108</name>
</gene>
<dbReference type="Gene3D" id="3.20.20.140">
    <property type="entry name" value="Metal-dependent hydrolases"/>
    <property type="match status" value="1"/>
</dbReference>
<dbReference type="Proteomes" id="UP000092565">
    <property type="component" value="Chromosome"/>
</dbReference>